<accession>A0A1S4CM41</accession>
<sequence>MATITKIKVDELRKQLSSRGLDTTGNKPILVSRLEEAIEQEENKKQLTADRKRSRDDDCDSNGKKMKTLTVEEEYKKMSVKELRELATSRGISTTGSKKELVERLCAASDSQNDMSKDNVGGIAIGI</sequence>
<dbReference type="PaxDb" id="4097-A0A1S4CM41"/>
<evidence type="ECO:0000256" key="3">
    <source>
        <dbReference type="SAM" id="MobiDB-lite"/>
    </source>
</evidence>
<name>A0A1S4CM41_TOBAC</name>
<protein>
    <submittedName>
        <fullName evidence="5">Poly [ADP-ribose] polymerase 2-like</fullName>
    </submittedName>
</protein>
<evidence type="ECO:0000256" key="1">
    <source>
        <dbReference type="ARBA" id="ARBA00022553"/>
    </source>
</evidence>
<gene>
    <name evidence="5" type="primary">LOC107820536</name>
</gene>
<dbReference type="Gene3D" id="1.10.720.30">
    <property type="entry name" value="SAP domain"/>
    <property type="match status" value="2"/>
</dbReference>
<dbReference type="SMART" id="SM00513">
    <property type="entry name" value="SAP"/>
    <property type="match status" value="2"/>
</dbReference>
<comment type="similarity">
    <text evidence="2">Belongs to the SAP domain-containing ribonucleoprotein family.</text>
</comment>
<dbReference type="OrthoDB" id="2017365at2759"/>
<dbReference type="SMR" id="A0A1S4CM41"/>
<evidence type="ECO:0000256" key="2">
    <source>
        <dbReference type="ARBA" id="ARBA00046328"/>
    </source>
</evidence>
<proteinExistence type="inferred from homology"/>
<dbReference type="STRING" id="4097.A0A1S4CM41"/>
<dbReference type="AlphaFoldDB" id="A0A1S4CM41"/>
<dbReference type="InterPro" id="IPR036361">
    <property type="entry name" value="SAP_dom_sf"/>
</dbReference>
<evidence type="ECO:0000259" key="4">
    <source>
        <dbReference type="PROSITE" id="PS50800"/>
    </source>
</evidence>
<feature type="domain" description="SAP" evidence="4">
    <location>
        <begin position="75"/>
        <end position="109"/>
    </location>
</feature>
<feature type="domain" description="SAP" evidence="4">
    <location>
        <begin position="4"/>
        <end position="38"/>
    </location>
</feature>
<dbReference type="Pfam" id="PF02037">
    <property type="entry name" value="SAP"/>
    <property type="match status" value="2"/>
</dbReference>
<dbReference type="PANTHER" id="PTHR46551">
    <property type="entry name" value="SAP DOMAIN-CONTAINING RIBONUCLEOPROTEIN"/>
    <property type="match status" value="1"/>
</dbReference>
<feature type="region of interest" description="Disordered" evidence="3">
    <location>
        <begin position="40"/>
        <end position="65"/>
    </location>
</feature>
<organism evidence="5">
    <name type="scientific">Nicotiana tabacum</name>
    <name type="common">Common tobacco</name>
    <dbReference type="NCBI Taxonomy" id="4097"/>
    <lineage>
        <taxon>Eukaryota</taxon>
        <taxon>Viridiplantae</taxon>
        <taxon>Streptophyta</taxon>
        <taxon>Embryophyta</taxon>
        <taxon>Tracheophyta</taxon>
        <taxon>Spermatophyta</taxon>
        <taxon>Magnoliopsida</taxon>
        <taxon>eudicotyledons</taxon>
        <taxon>Gunneridae</taxon>
        <taxon>Pentapetalae</taxon>
        <taxon>asterids</taxon>
        <taxon>lamiids</taxon>
        <taxon>Solanales</taxon>
        <taxon>Solanaceae</taxon>
        <taxon>Nicotianoideae</taxon>
        <taxon>Nicotianeae</taxon>
        <taxon>Nicotiana</taxon>
    </lineage>
</organism>
<reference evidence="5" key="1">
    <citation type="submission" date="2025-08" db="UniProtKB">
        <authorList>
            <consortium name="RefSeq"/>
        </authorList>
    </citation>
    <scope>IDENTIFICATION</scope>
</reference>
<dbReference type="RefSeq" id="XP_016502322.1">
    <property type="nucleotide sequence ID" value="XM_016646836.1"/>
</dbReference>
<feature type="compositionally biased region" description="Basic and acidic residues" evidence="3">
    <location>
        <begin position="40"/>
        <end position="56"/>
    </location>
</feature>
<evidence type="ECO:0000313" key="5">
    <source>
        <dbReference type="RefSeq" id="XP_016502322.1"/>
    </source>
</evidence>
<dbReference type="PANTHER" id="PTHR46551:SF1">
    <property type="entry name" value="SAP DOMAIN-CONTAINING RIBONUCLEOPROTEIN"/>
    <property type="match status" value="1"/>
</dbReference>
<dbReference type="KEGG" id="nta:107820536"/>
<keyword evidence="1" id="KW-0597">Phosphoprotein</keyword>
<dbReference type="PROSITE" id="PS50800">
    <property type="entry name" value="SAP"/>
    <property type="match status" value="2"/>
</dbReference>
<dbReference type="SUPFAM" id="SSF68906">
    <property type="entry name" value="SAP domain"/>
    <property type="match status" value="2"/>
</dbReference>
<dbReference type="InterPro" id="IPR003034">
    <property type="entry name" value="SAP_dom"/>
</dbReference>
<dbReference type="InterPro" id="IPR052240">
    <property type="entry name" value="SAP_domain_ribonucleoprotein"/>
</dbReference>